<dbReference type="Ensembl" id="ENSACAT00000037650.1">
    <property type="protein sequence ID" value="ENSACAP00000032172.1"/>
    <property type="gene ID" value="ENSACAG00000044315.1"/>
</dbReference>
<dbReference type="Proteomes" id="UP000001646">
    <property type="component" value="Unplaced"/>
</dbReference>
<protein>
    <submittedName>
        <fullName evidence="1">Uncharacterized protein</fullName>
    </submittedName>
</protein>
<accession>A0A803TAD2</accession>
<organism evidence="1 2">
    <name type="scientific">Anolis carolinensis</name>
    <name type="common">Green anole</name>
    <name type="synonym">American chameleon</name>
    <dbReference type="NCBI Taxonomy" id="28377"/>
    <lineage>
        <taxon>Eukaryota</taxon>
        <taxon>Metazoa</taxon>
        <taxon>Chordata</taxon>
        <taxon>Craniata</taxon>
        <taxon>Vertebrata</taxon>
        <taxon>Euteleostomi</taxon>
        <taxon>Lepidosauria</taxon>
        <taxon>Squamata</taxon>
        <taxon>Bifurcata</taxon>
        <taxon>Unidentata</taxon>
        <taxon>Episquamata</taxon>
        <taxon>Toxicofera</taxon>
        <taxon>Iguania</taxon>
        <taxon>Dactyloidae</taxon>
        <taxon>Anolis</taxon>
    </lineage>
</organism>
<dbReference type="InParanoid" id="A0A803TAD2"/>
<dbReference type="AlphaFoldDB" id="A0A803TAD2"/>
<evidence type="ECO:0000313" key="1">
    <source>
        <dbReference type="Ensembl" id="ENSACAP00000032172.1"/>
    </source>
</evidence>
<keyword evidence="2" id="KW-1185">Reference proteome</keyword>
<reference evidence="1" key="1">
    <citation type="submission" date="2009-12" db="EMBL/GenBank/DDBJ databases">
        <title>The Genome Sequence of Anolis carolinensis (Green Anole Lizard).</title>
        <authorList>
            <consortium name="The Genome Sequencing Platform"/>
            <person name="Di Palma F."/>
            <person name="Alfoldi J."/>
            <person name="Heiman D."/>
            <person name="Young S."/>
            <person name="Grabherr M."/>
            <person name="Johnson J."/>
            <person name="Lander E.S."/>
            <person name="Lindblad-Toh K."/>
        </authorList>
    </citation>
    <scope>NUCLEOTIDE SEQUENCE [LARGE SCALE GENOMIC DNA]</scope>
    <source>
        <strain evidence="1">JBL SC #1</strain>
    </source>
</reference>
<evidence type="ECO:0000313" key="2">
    <source>
        <dbReference type="Proteomes" id="UP000001646"/>
    </source>
</evidence>
<proteinExistence type="predicted"/>
<reference evidence="1" key="2">
    <citation type="submission" date="2025-08" db="UniProtKB">
        <authorList>
            <consortium name="Ensembl"/>
        </authorList>
    </citation>
    <scope>IDENTIFICATION</scope>
</reference>
<reference evidence="1" key="3">
    <citation type="submission" date="2025-09" db="UniProtKB">
        <authorList>
            <consortium name="Ensembl"/>
        </authorList>
    </citation>
    <scope>IDENTIFICATION</scope>
</reference>
<sequence>SVEEGNVNACPSLFLQQMAAKIGEIPHLNNSAPLVDPSVYSYGVKRPLDDGSKCSHFPLSYCFGNRVIQSICIRQHGNNE</sequence>
<name>A0A803TAD2_ANOCA</name>